<proteinExistence type="predicted"/>
<dbReference type="Proteomes" id="UP000063699">
    <property type="component" value="Chromosome"/>
</dbReference>
<reference evidence="1 2" key="1">
    <citation type="submission" date="2015-07" db="EMBL/GenBank/DDBJ databases">
        <title>Genome sequencing of Kibdelosporangium phytohabitans.</title>
        <authorList>
            <person name="Qin S."/>
            <person name="Xing K."/>
        </authorList>
    </citation>
    <scope>NUCLEOTIDE SEQUENCE [LARGE SCALE GENOMIC DNA]</scope>
    <source>
        <strain evidence="1 2">KLBMP1111</strain>
    </source>
</reference>
<gene>
    <name evidence="1" type="ORF">AOZ06_18350</name>
</gene>
<dbReference type="OrthoDB" id="3699810at2"/>
<accession>A0A0N9HTV5</accession>
<name>A0A0N9HTV5_9PSEU</name>
<dbReference type="AlphaFoldDB" id="A0A0N9HTV5"/>
<dbReference type="EMBL" id="CP012752">
    <property type="protein sequence ID" value="ALG08618.1"/>
    <property type="molecule type" value="Genomic_DNA"/>
</dbReference>
<evidence type="ECO:0000313" key="2">
    <source>
        <dbReference type="Proteomes" id="UP000063699"/>
    </source>
</evidence>
<sequence>MLEFAAAGTRLKDVMMASLLRMGLSVVGDVDRIALPRPRGWSVELDGGGDLTVRWPHRSPLIDHLGVQLPEVWRIAATRNDTVVLVAGCDVNLFGPSRQRGSHERGGLSDLAARGDLVGAAIGFRQ</sequence>
<dbReference type="KEGG" id="kphy:AOZ06_18350"/>
<keyword evidence="2" id="KW-1185">Reference proteome</keyword>
<protein>
    <submittedName>
        <fullName evidence="1">Uncharacterized protein</fullName>
    </submittedName>
</protein>
<evidence type="ECO:0000313" key="1">
    <source>
        <dbReference type="EMBL" id="ALG08618.1"/>
    </source>
</evidence>
<dbReference type="RefSeq" id="WP_054290525.1">
    <property type="nucleotide sequence ID" value="NZ_CP012752.1"/>
</dbReference>
<organism evidence="1 2">
    <name type="scientific">Kibdelosporangium phytohabitans</name>
    <dbReference type="NCBI Taxonomy" id="860235"/>
    <lineage>
        <taxon>Bacteria</taxon>
        <taxon>Bacillati</taxon>
        <taxon>Actinomycetota</taxon>
        <taxon>Actinomycetes</taxon>
        <taxon>Pseudonocardiales</taxon>
        <taxon>Pseudonocardiaceae</taxon>
        <taxon>Kibdelosporangium</taxon>
    </lineage>
</organism>